<protein>
    <submittedName>
        <fullName evidence="1">Tdpoz3</fullName>
    </submittedName>
</protein>
<organism evidence="1 2">
    <name type="scientific">Trichonephila clavata</name>
    <name type="common">Joro spider</name>
    <name type="synonym">Nephila clavata</name>
    <dbReference type="NCBI Taxonomy" id="2740835"/>
    <lineage>
        <taxon>Eukaryota</taxon>
        <taxon>Metazoa</taxon>
        <taxon>Ecdysozoa</taxon>
        <taxon>Arthropoda</taxon>
        <taxon>Chelicerata</taxon>
        <taxon>Arachnida</taxon>
        <taxon>Araneae</taxon>
        <taxon>Araneomorphae</taxon>
        <taxon>Entelegynae</taxon>
        <taxon>Araneoidea</taxon>
        <taxon>Nephilidae</taxon>
        <taxon>Trichonephila</taxon>
    </lineage>
</organism>
<evidence type="ECO:0000313" key="1">
    <source>
        <dbReference type="EMBL" id="GFQ98270.1"/>
    </source>
</evidence>
<evidence type="ECO:0000313" key="2">
    <source>
        <dbReference type="Proteomes" id="UP000887116"/>
    </source>
</evidence>
<reference evidence="1" key="1">
    <citation type="submission" date="2020-07" db="EMBL/GenBank/DDBJ databases">
        <title>Multicomponent nature underlies the extraordinary mechanical properties of spider dragline silk.</title>
        <authorList>
            <person name="Kono N."/>
            <person name="Nakamura H."/>
            <person name="Mori M."/>
            <person name="Yoshida Y."/>
            <person name="Ohtoshi R."/>
            <person name="Malay A.D."/>
            <person name="Moran D.A.P."/>
            <person name="Tomita M."/>
            <person name="Numata K."/>
            <person name="Arakawa K."/>
        </authorList>
    </citation>
    <scope>NUCLEOTIDE SEQUENCE</scope>
</reference>
<keyword evidence="2" id="KW-1185">Reference proteome</keyword>
<name>A0A8X6L5B1_TRICU</name>
<comment type="caution">
    <text evidence="1">The sequence shown here is derived from an EMBL/GenBank/DDBJ whole genome shotgun (WGS) entry which is preliminary data.</text>
</comment>
<dbReference type="EMBL" id="BMAO01024867">
    <property type="protein sequence ID" value="GFQ98270.1"/>
    <property type="molecule type" value="Genomic_DNA"/>
</dbReference>
<accession>A0A8X6L5B1</accession>
<gene>
    <name evidence="1" type="primary">NCL1_26866</name>
    <name evidence="1" type="ORF">TNCT_25641</name>
</gene>
<sequence>MACNSNVESNLWITFFWNIEISEFYPQKDKVIIGSLFDLDRTTEISGSAFKFTPAEENNVDIFFYIYAYWDKLTNIEVEWDLAFLADDDLVLQVKPKASSTFQKIGPRAEIKHKICDEVIKDEMKVLMSQDTLRTRCRIWRTDGNTVVPVTFFVKTPQRTSKFNCECNIERFSSLETGHYFNFINIWDYADKILKQSIGVKMRRIKLL</sequence>
<dbReference type="AlphaFoldDB" id="A0A8X6L5B1"/>
<dbReference type="Proteomes" id="UP000887116">
    <property type="component" value="Unassembled WGS sequence"/>
</dbReference>
<proteinExistence type="predicted"/>